<name>A0A7S4A8Y3_9STRA</name>
<feature type="signal peptide" evidence="1">
    <location>
        <begin position="1"/>
        <end position="23"/>
    </location>
</feature>
<protein>
    <submittedName>
        <fullName evidence="2">Uncharacterized protein</fullName>
    </submittedName>
</protein>
<sequence length="388" mass="41397">MPLVDAVAVAQLVLTAIPVGGLANGVPYANSAMPNTSHVRTHLAWPVEQNGTARSLVDHICRYSSAHLDTAARNATADRCEIEVAVIVAIARTAAWRYYGWGTASLTAAEMVVVPNNTADFVVHADHEAAVIAALTTWAAPAARFMGLFYYNAISYETSAHHHLPAKTKKLASTTILLSGLKDWIAGNPEREGIVFHDCFHPVSDTEKSNAARRVSARDHLTNLRFDNLRKRIPVKAPDSGVAINYANLFMKARAYLHTPSDLPEGLAPPPSLAAAIGAYEAATTAQDLVDAVSKLRKMSEHLAEPSAYLAGFILGREASSTNDVDLDLRTAARTTTILGSPAYARAAGEFSGSFTAGRERGFKQVVQGTADQVIGRCLAGVDSAKVL</sequence>
<feature type="chain" id="PRO_5031242646" evidence="1">
    <location>
        <begin position="24"/>
        <end position="388"/>
    </location>
</feature>
<gene>
    <name evidence="2" type="ORF">PAUS00366_LOCUS264</name>
</gene>
<accession>A0A7S4A8Y3</accession>
<keyword evidence="1" id="KW-0732">Signal</keyword>
<dbReference type="AlphaFoldDB" id="A0A7S4A8Y3"/>
<reference evidence="2" key="1">
    <citation type="submission" date="2021-01" db="EMBL/GenBank/DDBJ databases">
        <authorList>
            <person name="Corre E."/>
            <person name="Pelletier E."/>
            <person name="Niang G."/>
            <person name="Scheremetjew M."/>
            <person name="Finn R."/>
            <person name="Kale V."/>
            <person name="Holt S."/>
            <person name="Cochrane G."/>
            <person name="Meng A."/>
            <person name="Brown T."/>
            <person name="Cohen L."/>
        </authorList>
    </citation>
    <scope>NUCLEOTIDE SEQUENCE</scope>
    <source>
        <strain evidence="2">10249 10 AB</strain>
    </source>
</reference>
<proteinExistence type="predicted"/>
<evidence type="ECO:0000313" key="2">
    <source>
        <dbReference type="EMBL" id="CAE0707544.1"/>
    </source>
</evidence>
<evidence type="ECO:0000256" key="1">
    <source>
        <dbReference type="SAM" id="SignalP"/>
    </source>
</evidence>
<dbReference type="EMBL" id="HBIX01000320">
    <property type="protein sequence ID" value="CAE0707544.1"/>
    <property type="molecule type" value="Transcribed_RNA"/>
</dbReference>
<organism evidence="2">
    <name type="scientific">Pseudo-nitzschia australis</name>
    <dbReference type="NCBI Taxonomy" id="44445"/>
    <lineage>
        <taxon>Eukaryota</taxon>
        <taxon>Sar</taxon>
        <taxon>Stramenopiles</taxon>
        <taxon>Ochrophyta</taxon>
        <taxon>Bacillariophyta</taxon>
        <taxon>Bacillariophyceae</taxon>
        <taxon>Bacillariophycidae</taxon>
        <taxon>Bacillariales</taxon>
        <taxon>Bacillariaceae</taxon>
        <taxon>Pseudo-nitzschia</taxon>
    </lineage>
</organism>